<dbReference type="CDD" id="cd14752">
    <property type="entry name" value="GH31_N"/>
    <property type="match status" value="1"/>
</dbReference>
<dbReference type="GO" id="GO:0005975">
    <property type="term" value="P:carbohydrate metabolic process"/>
    <property type="evidence" value="ECO:0007669"/>
    <property type="project" value="InterPro"/>
</dbReference>
<dbReference type="Pfam" id="PF01055">
    <property type="entry name" value="Glyco_hydro_31_2nd"/>
    <property type="match status" value="1"/>
</dbReference>
<feature type="domain" description="Glycoside hydrolase family 31 N-terminal" evidence="6">
    <location>
        <begin position="26"/>
        <end position="211"/>
    </location>
</feature>
<evidence type="ECO:0000256" key="2">
    <source>
        <dbReference type="ARBA" id="ARBA00022801"/>
    </source>
</evidence>
<dbReference type="Proteomes" id="UP000051330">
    <property type="component" value="Unassembled WGS sequence"/>
</dbReference>
<feature type="domain" description="Glycosyl hydrolase family 31 C-terminal" evidence="8">
    <location>
        <begin position="584"/>
        <end position="670"/>
    </location>
</feature>
<dbReference type="GO" id="GO:0030246">
    <property type="term" value="F:carbohydrate binding"/>
    <property type="evidence" value="ECO:0007669"/>
    <property type="project" value="InterPro"/>
</dbReference>
<name>A0A0R1N999_9LACO</name>
<evidence type="ECO:0000259" key="6">
    <source>
        <dbReference type="Pfam" id="PF13802"/>
    </source>
</evidence>
<keyword evidence="3 4" id="KW-0326">Glycosidase</keyword>
<dbReference type="PROSITE" id="PS00129">
    <property type="entry name" value="GLYCOSYL_HYDROL_F31_1"/>
    <property type="match status" value="1"/>
</dbReference>
<evidence type="ECO:0000313" key="10">
    <source>
        <dbReference type="Proteomes" id="UP000051330"/>
    </source>
</evidence>
<dbReference type="Gene3D" id="2.60.40.1180">
    <property type="entry name" value="Golgi alpha-mannosidase II"/>
    <property type="match status" value="2"/>
</dbReference>
<feature type="domain" description="DUF5110" evidence="7">
    <location>
        <begin position="687"/>
        <end position="739"/>
    </location>
</feature>
<dbReference type="InterPro" id="IPR017853">
    <property type="entry name" value="GH"/>
</dbReference>
<dbReference type="SUPFAM" id="SSF51011">
    <property type="entry name" value="Glycosyl hydrolase domain"/>
    <property type="match status" value="1"/>
</dbReference>
<evidence type="ECO:0000256" key="1">
    <source>
        <dbReference type="ARBA" id="ARBA00007806"/>
    </source>
</evidence>
<evidence type="ECO:0000313" key="9">
    <source>
        <dbReference type="EMBL" id="KRL14437.1"/>
    </source>
</evidence>
<dbReference type="OrthoDB" id="176168at2"/>
<dbReference type="PANTHER" id="PTHR22762:SF166">
    <property type="entry name" value="ALPHA-GLUCOSIDASE"/>
    <property type="match status" value="1"/>
</dbReference>
<accession>A0A0R1N999</accession>
<gene>
    <name evidence="9" type="ORF">FD09_GL000085</name>
</gene>
<evidence type="ECO:0000256" key="3">
    <source>
        <dbReference type="ARBA" id="ARBA00023295"/>
    </source>
</evidence>
<dbReference type="Pfam" id="PF21365">
    <property type="entry name" value="Glyco_hydro_31_3rd"/>
    <property type="match status" value="1"/>
</dbReference>
<feature type="domain" description="Glycoside hydrolase family 31 TIM barrel" evidence="5">
    <location>
        <begin position="254"/>
        <end position="576"/>
    </location>
</feature>
<dbReference type="CDD" id="cd06604">
    <property type="entry name" value="GH31_glucosidase_II_MalA"/>
    <property type="match status" value="1"/>
</dbReference>
<dbReference type="InterPro" id="IPR030458">
    <property type="entry name" value="Glyco_hydro_31_AS"/>
</dbReference>
<evidence type="ECO:0000256" key="4">
    <source>
        <dbReference type="RuleBase" id="RU361185"/>
    </source>
</evidence>
<dbReference type="PANTHER" id="PTHR22762">
    <property type="entry name" value="ALPHA-GLUCOSIDASE"/>
    <property type="match status" value="1"/>
</dbReference>
<dbReference type="InterPro" id="IPR048395">
    <property type="entry name" value="Glyco_hydro_31_C"/>
</dbReference>
<dbReference type="InterPro" id="IPR000322">
    <property type="entry name" value="Glyco_hydro_31_TIM"/>
</dbReference>
<reference evidence="9 10" key="1">
    <citation type="journal article" date="2015" name="Genome Announc.">
        <title>Expanding the biotechnology potential of lactobacilli through comparative genomics of 213 strains and associated genera.</title>
        <authorList>
            <person name="Sun Z."/>
            <person name="Harris H.M."/>
            <person name="McCann A."/>
            <person name="Guo C."/>
            <person name="Argimon S."/>
            <person name="Zhang W."/>
            <person name="Yang X."/>
            <person name="Jeffery I.B."/>
            <person name="Cooney J.C."/>
            <person name="Kagawa T.F."/>
            <person name="Liu W."/>
            <person name="Song Y."/>
            <person name="Salvetti E."/>
            <person name="Wrobel A."/>
            <person name="Rasinkangas P."/>
            <person name="Parkhill J."/>
            <person name="Rea M.C."/>
            <person name="O'Sullivan O."/>
            <person name="Ritari J."/>
            <person name="Douillard F.P."/>
            <person name="Paul Ross R."/>
            <person name="Yang R."/>
            <person name="Briner A.E."/>
            <person name="Felis G.E."/>
            <person name="de Vos W.M."/>
            <person name="Barrangou R."/>
            <person name="Klaenhammer T.R."/>
            <person name="Caufield P.W."/>
            <person name="Cui Y."/>
            <person name="Zhang H."/>
            <person name="O'Toole P.W."/>
        </authorList>
    </citation>
    <scope>NUCLEOTIDE SEQUENCE [LARGE SCALE GENOMIC DNA]</scope>
    <source>
        <strain evidence="9 10">DSM 12744</strain>
    </source>
</reference>
<dbReference type="GO" id="GO:0004553">
    <property type="term" value="F:hydrolase activity, hydrolyzing O-glycosyl compounds"/>
    <property type="evidence" value="ECO:0007669"/>
    <property type="project" value="InterPro"/>
</dbReference>
<dbReference type="EMBL" id="AZEC01000001">
    <property type="protein sequence ID" value="KRL14437.1"/>
    <property type="molecule type" value="Genomic_DNA"/>
</dbReference>
<evidence type="ECO:0000259" key="8">
    <source>
        <dbReference type="Pfam" id="PF21365"/>
    </source>
</evidence>
<evidence type="ECO:0000259" key="5">
    <source>
        <dbReference type="Pfam" id="PF01055"/>
    </source>
</evidence>
<dbReference type="InterPro" id="IPR013780">
    <property type="entry name" value="Glyco_hydro_b"/>
</dbReference>
<keyword evidence="10" id="KW-1185">Reference proteome</keyword>
<dbReference type="SUPFAM" id="SSF74650">
    <property type="entry name" value="Galactose mutarotase-like"/>
    <property type="match status" value="1"/>
</dbReference>
<dbReference type="Gene3D" id="3.20.20.80">
    <property type="entry name" value="Glycosidases"/>
    <property type="match status" value="2"/>
</dbReference>
<dbReference type="Pfam" id="PF17137">
    <property type="entry name" value="DUF5110"/>
    <property type="match status" value="1"/>
</dbReference>
<evidence type="ECO:0000259" key="7">
    <source>
        <dbReference type="Pfam" id="PF17137"/>
    </source>
</evidence>
<dbReference type="AlphaFoldDB" id="A0A0R1N999"/>
<protein>
    <submittedName>
        <fullName evidence="9">Glycosyl hydrolase, family 31</fullName>
    </submittedName>
</protein>
<comment type="similarity">
    <text evidence="1 4">Belongs to the glycosyl hydrolase 31 family.</text>
</comment>
<dbReference type="SUPFAM" id="SSF51445">
    <property type="entry name" value="(Trans)glycosidases"/>
    <property type="match status" value="1"/>
</dbReference>
<proteinExistence type="inferred from homology"/>
<organism evidence="9 10">
    <name type="scientific">Schleiferilactobacillus perolens DSM 12744</name>
    <dbReference type="NCBI Taxonomy" id="1423792"/>
    <lineage>
        <taxon>Bacteria</taxon>
        <taxon>Bacillati</taxon>
        <taxon>Bacillota</taxon>
        <taxon>Bacilli</taxon>
        <taxon>Lactobacillales</taxon>
        <taxon>Lactobacillaceae</taxon>
        <taxon>Schleiferilactobacillus</taxon>
    </lineage>
</organism>
<dbReference type="RefSeq" id="WP_057817144.1">
    <property type="nucleotide sequence ID" value="NZ_AZEC01000001.1"/>
</dbReference>
<keyword evidence="2 4" id="KW-0378">Hydrolase</keyword>
<dbReference type="InterPro" id="IPR011013">
    <property type="entry name" value="Gal_mutarotase_sf_dom"/>
</dbReference>
<dbReference type="Pfam" id="PF13802">
    <property type="entry name" value="Gal_mutarotas_2"/>
    <property type="match status" value="1"/>
</dbReference>
<sequence>MSEKPLSAQTNQNTVQITFPDQTQLALQVFSDAIIRVCPIDALPAASYAVVAKPQPTQFTATVKNGVAAINTAALHVKVYPDHHMDVFDQNDRELIMDYRGQRQPLNRDLAADETSLLEEEGHAGHEEIDATAALTLTKQLDPDEAFYGLGDKTGFMNKRGYEYENWNTDDPAPQMENFTRLYKSIPVLYGLRQGRPYGLFFDNPYRSHVDLGKESPAYYSYSVVHGPLNYYIIGGHRLADVVANYAHLTGTVPLPQRWTLGYQHSRYGYQDAPEMIQIADGFRQHDLPCDALYFDIDYMHGYRVFTWDPGRYPDPKKLIAQLHEKGFKAVTIIDPGVKKDPGYTVYDDGKKHKVFVKTPAGKNYVNRVWPGRTVYPDFGKPKTRQWWGQCHLALTKIGVDGIWNDMNEPASFDGPIPDDTVFSDNGKKSTHAKMHNLYGHNMSHATYDALKEQTGRRPFVITRAAYAGTQRYATVWTGDNHSLWAHLQMMIPQLCNHSMSGFSFAGTDLGGFGSDTTPELLTRWIEAGLFSPLFRNHSALGTRRQEPWLFGEPTLSIYRKYLKLRYRFIPYLYDLFALAQSAGKPVMRPLVYDFDEDRQVYDIDDEYLIGDALLAAPVVTKGKTSRLVYLPAGQWIDFWTGKVIPGEQEIRAAAPLDTLPLYGRVGTMIPWGPAHQFLTDEPDQTMTFKVFGDTASYDHYQDDGYDFAYQKGEFNQYHVTFAQGKPAVTLTTAGYPAGLYPEITVAAGDQTFALQLENGKYQLIDKN</sequence>
<dbReference type="InterPro" id="IPR033403">
    <property type="entry name" value="DUF5110"/>
</dbReference>
<comment type="caution">
    <text evidence="9">The sequence shown here is derived from an EMBL/GenBank/DDBJ whole genome shotgun (WGS) entry which is preliminary data.</text>
</comment>
<dbReference type="PATRIC" id="fig|1423792.3.peg.87"/>
<dbReference type="Gene3D" id="2.60.40.1760">
    <property type="entry name" value="glycosyl hydrolase (family 31)"/>
    <property type="match status" value="1"/>
</dbReference>
<dbReference type="InterPro" id="IPR025887">
    <property type="entry name" value="Glyco_hydro_31_N_dom"/>
</dbReference>
<dbReference type="STRING" id="1423792.FD09_GL000085"/>